<dbReference type="WBParaSite" id="SMRG1_87820.2">
    <property type="protein sequence ID" value="SMRG1_87820.2"/>
    <property type="gene ID" value="SMRG1_87820"/>
</dbReference>
<organism evidence="5 7">
    <name type="scientific">Schistosoma margrebowiei</name>
    <dbReference type="NCBI Taxonomy" id="48269"/>
    <lineage>
        <taxon>Eukaryota</taxon>
        <taxon>Metazoa</taxon>
        <taxon>Spiralia</taxon>
        <taxon>Lophotrochozoa</taxon>
        <taxon>Platyhelminthes</taxon>
        <taxon>Trematoda</taxon>
        <taxon>Digenea</taxon>
        <taxon>Strigeidida</taxon>
        <taxon>Schistosomatoidea</taxon>
        <taxon>Schistosomatidae</taxon>
        <taxon>Schistosoma</taxon>
    </lineage>
</organism>
<evidence type="ECO:0000313" key="8">
    <source>
        <dbReference type="WBParaSite" id="SMRG1_87820.2"/>
    </source>
</evidence>
<accession>A0A183MFL1</accession>
<dbReference type="WBParaSite" id="SMRG1_87820.1">
    <property type="protein sequence ID" value="SMRG1_87820.1"/>
    <property type="gene ID" value="SMRG1_87820"/>
</dbReference>
<evidence type="ECO:0000256" key="2">
    <source>
        <dbReference type="ARBA" id="ARBA00022980"/>
    </source>
</evidence>
<name>A0A183MFL1_9TREM</name>
<gene>
    <name evidence="4" type="ORF">SMRZ_LOCUS14836</name>
</gene>
<reference evidence="4 6" key="1">
    <citation type="submission" date="2018-11" db="EMBL/GenBank/DDBJ databases">
        <authorList>
            <consortium name="Pathogen Informatics"/>
        </authorList>
    </citation>
    <scope>NUCLEOTIDE SEQUENCE [LARGE SCALE GENOMIC DNA]</scope>
    <source>
        <strain evidence="4 6">Zambia</strain>
    </source>
</reference>
<dbReference type="AlphaFoldDB" id="A0A183MFL1"/>
<dbReference type="InterPro" id="IPR016095">
    <property type="entry name" value="Ribosomal_uL1_3-a/b-sand"/>
</dbReference>
<evidence type="ECO:0000313" key="7">
    <source>
        <dbReference type="WBParaSite" id="SMRG1_87820.1"/>
    </source>
</evidence>
<keyword evidence="3" id="KW-0687">Ribonucleoprotein</keyword>
<dbReference type="GO" id="GO:1990904">
    <property type="term" value="C:ribonucleoprotein complex"/>
    <property type="evidence" value="ECO:0007669"/>
    <property type="project" value="UniProtKB-KW"/>
</dbReference>
<protein>
    <submittedName>
        <fullName evidence="7 8">39S ribosomal protein L1, mitochondrial</fullName>
    </submittedName>
</protein>
<dbReference type="InterPro" id="IPR023674">
    <property type="entry name" value="Ribosomal_uL1-like"/>
</dbReference>
<dbReference type="PANTHER" id="PTHR36427">
    <property type="entry name" value="54S RIBOSOMAL PROTEIN L1, MITOCHONDRIAL"/>
    <property type="match status" value="1"/>
</dbReference>
<evidence type="ECO:0000256" key="3">
    <source>
        <dbReference type="ARBA" id="ARBA00023274"/>
    </source>
</evidence>
<dbReference type="Gene3D" id="3.40.50.790">
    <property type="match status" value="1"/>
</dbReference>
<dbReference type="PANTHER" id="PTHR36427:SF3">
    <property type="entry name" value="LARGE RIBOSOMAL SUBUNIT PROTEIN UL1M"/>
    <property type="match status" value="1"/>
</dbReference>
<keyword evidence="6" id="KW-1185">Reference proteome</keyword>
<dbReference type="STRING" id="48269.A0A183MFL1"/>
<evidence type="ECO:0000313" key="4">
    <source>
        <dbReference type="EMBL" id="VDP16815.1"/>
    </source>
</evidence>
<comment type="similarity">
    <text evidence="1">Belongs to the universal ribosomal protein uL1 family.</text>
</comment>
<dbReference type="OrthoDB" id="1747252at2759"/>
<evidence type="ECO:0000256" key="1">
    <source>
        <dbReference type="ARBA" id="ARBA00010531"/>
    </source>
</evidence>
<dbReference type="SUPFAM" id="SSF56808">
    <property type="entry name" value="Ribosomal protein L1"/>
    <property type="match status" value="1"/>
</dbReference>
<proteinExistence type="inferred from homology"/>
<dbReference type="Gene3D" id="3.30.190.20">
    <property type="match status" value="1"/>
</dbReference>
<evidence type="ECO:0000313" key="5">
    <source>
        <dbReference type="Proteomes" id="UP000050790"/>
    </source>
</evidence>
<dbReference type="GO" id="GO:0005840">
    <property type="term" value="C:ribosome"/>
    <property type="evidence" value="ECO:0007669"/>
    <property type="project" value="UniProtKB-KW"/>
</dbReference>
<sequence length="375" mass="43357">MQFRKVICYSYAHIQPTLISSSFRNLSTSSQLFKHQQQRYREAKVTVNEKSKSRRDAARELLMKTNRTKWEQEMARLNILKGRIPTSDTYLISEFEPKKYSLSEAVELLRESAQPDMYDCMDNPVRVKVTLNMCTKKKTRFIPKFESNLVLPNVLDFMPVRRVLAICQNSDDREAYLTAGAYDAGGSALIQRVSQGHYHWGEYDTVVAHQSWESQVTKLRHILKDRLPTIKNGRLGEDVMKLMSIHSNSIQLESTSIDGVPEIGLLDIILGQLSWDFNRLEENLRSYLECIESQKSSRIINEFIQSGEIHCPPTGERFILDISQYCSLGNKFKGNQLIDEGEEEEEDNDHHDHDNVIDMMSTQIEKQQNTNELDI</sequence>
<dbReference type="Proteomes" id="UP000277204">
    <property type="component" value="Unassembled WGS sequence"/>
</dbReference>
<keyword evidence="2" id="KW-0689">Ribosomal protein</keyword>
<evidence type="ECO:0000313" key="6">
    <source>
        <dbReference type="Proteomes" id="UP000277204"/>
    </source>
</evidence>
<dbReference type="EMBL" id="UZAI01016830">
    <property type="protein sequence ID" value="VDP16815.1"/>
    <property type="molecule type" value="Genomic_DNA"/>
</dbReference>
<dbReference type="Proteomes" id="UP000050790">
    <property type="component" value="Unassembled WGS sequence"/>
</dbReference>
<reference evidence="7 8" key="2">
    <citation type="submission" date="2023-11" db="UniProtKB">
        <authorList>
            <consortium name="WormBaseParasite"/>
        </authorList>
    </citation>
    <scope>IDENTIFICATION</scope>
</reference>